<proteinExistence type="predicted"/>
<dbReference type="PROSITE" id="PS50222">
    <property type="entry name" value="EF_HAND_2"/>
    <property type="match status" value="1"/>
</dbReference>
<dbReference type="InterPro" id="IPR002048">
    <property type="entry name" value="EF_hand_dom"/>
</dbReference>
<evidence type="ECO:0000256" key="1">
    <source>
        <dbReference type="ARBA" id="ARBA00022837"/>
    </source>
</evidence>
<dbReference type="OrthoDB" id="8785703at2759"/>
<evidence type="ECO:0000313" key="4">
    <source>
        <dbReference type="Proteomes" id="UP000594638"/>
    </source>
</evidence>
<dbReference type="Proteomes" id="UP000594638">
    <property type="component" value="Unassembled WGS sequence"/>
</dbReference>
<dbReference type="InterPro" id="IPR011992">
    <property type="entry name" value="EF-hand-dom_pair"/>
</dbReference>
<dbReference type="Pfam" id="PF13202">
    <property type="entry name" value="EF-hand_5"/>
    <property type="match status" value="2"/>
</dbReference>
<reference evidence="3 4" key="1">
    <citation type="submission" date="2019-12" db="EMBL/GenBank/DDBJ databases">
        <authorList>
            <person name="Alioto T."/>
            <person name="Alioto T."/>
            <person name="Gomez Garrido J."/>
        </authorList>
    </citation>
    <scope>NUCLEOTIDE SEQUENCE [LARGE SCALE GENOMIC DNA]</scope>
</reference>
<accession>A0A8S0QGW5</accession>
<evidence type="ECO:0000259" key="2">
    <source>
        <dbReference type="PROSITE" id="PS50222"/>
    </source>
</evidence>
<dbReference type="Gramene" id="OE9A104005T1">
    <property type="protein sequence ID" value="OE9A104005C1"/>
    <property type="gene ID" value="OE9A104005"/>
</dbReference>
<feature type="domain" description="EF-hand" evidence="2">
    <location>
        <begin position="18"/>
        <end position="53"/>
    </location>
</feature>
<keyword evidence="1" id="KW-0106">Calcium</keyword>
<name>A0A8S0QGW5_OLEEU</name>
<dbReference type="AlphaFoldDB" id="A0A8S0QGW5"/>
<dbReference type="GO" id="GO:0005509">
    <property type="term" value="F:calcium ion binding"/>
    <property type="evidence" value="ECO:0007669"/>
    <property type="project" value="InterPro"/>
</dbReference>
<dbReference type="Gene3D" id="1.10.238.10">
    <property type="entry name" value="EF-hand"/>
    <property type="match status" value="1"/>
</dbReference>
<dbReference type="PROSITE" id="PS00018">
    <property type="entry name" value="EF_HAND_1"/>
    <property type="match status" value="2"/>
</dbReference>
<dbReference type="SUPFAM" id="SSF47473">
    <property type="entry name" value="EF-hand"/>
    <property type="match status" value="1"/>
</dbReference>
<organism evidence="3 4">
    <name type="scientific">Olea europaea subsp. europaea</name>
    <dbReference type="NCBI Taxonomy" id="158383"/>
    <lineage>
        <taxon>Eukaryota</taxon>
        <taxon>Viridiplantae</taxon>
        <taxon>Streptophyta</taxon>
        <taxon>Embryophyta</taxon>
        <taxon>Tracheophyta</taxon>
        <taxon>Spermatophyta</taxon>
        <taxon>Magnoliopsida</taxon>
        <taxon>eudicotyledons</taxon>
        <taxon>Gunneridae</taxon>
        <taxon>Pentapetalae</taxon>
        <taxon>asterids</taxon>
        <taxon>lamiids</taxon>
        <taxon>Lamiales</taxon>
        <taxon>Oleaceae</taxon>
        <taxon>Oleeae</taxon>
        <taxon>Olea</taxon>
    </lineage>
</organism>
<sequence length="221" mass="24576">MEELHDIAKAHYKAGSQHVQALASKFFNSLDSNSDGRIDLGEYLEFTSQKCHSGINSHSFFKKLDKNRNGSLDFWEVMTLYYIMKSGRPFCSFCDNFTPGIFFSCVGVGCSFTLCRDCYLSSKCDHNHNGYAQFLDTYTLLQVRVDSANPTGINQDKPSLGSIHNQKQTYSSYSVHHPNPGPSASTAIVPAHKLDKWNAAFKAFELALTIGNISGSMCTIL</sequence>
<gene>
    <name evidence="3" type="ORF">OLEA9_A104005</name>
</gene>
<keyword evidence="4" id="KW-1185">Reference proteome</keyword>
<comment type="caution">
    <text evidence="3">The sequence shown here is derived from an EMBL/GenBank/DDBJ whole genome shotgun (WGS) entry which is preliminary data.</text>
</comment>
<evidence type="ECO:0000313" key="3">
    <source>
        <dbReference type="EMBL" id="CAA2964649.1"/>
    </source>
</evidence>
<protein>
    <submittedName>
        <fullName evidence="3">Uncharacterized protein LOC111371664 isoform X1</fullName>
    </submittedName>
</protein>
<dbReference type="EMBL" id="CACTIH010001826">
    <property type="protein sequence ID" value="CAA2964649.1"/>
    <property type="molecule type" value="Genomic_DNA"/>
</dbReference>
<dbReference type="InterPro" id="IPR018247">
    <property type="entry name" value="EF_Hand_1_Ca_BS"/>
</dbReference>